<gene>
    <name evidence="2" type="ORF">K529_003280</name>
</gene>
<dbReference type="Proteomes" id="UP000013243">
    <property type="component" value="Chromosome"/>
</dbReference>
<keyword evidence="1" id="KW-1133">Transmembrane helix</keyword>
<dbReference type="EMBL" id="CP015230">
    <property type="protein sequence ID" value="ANP39780.1"/>
    <property type="molecule type" value="Genomic_DNA"/>
</dbReference>
<evidence type="ECO:0000256" key="1">
    <source>
        <dbReference type="SAM" id="Phobius"/>
    </source>
</evidence>
<evidence type="ECO:0000313" key="2">
    <source>
        <dbReference type="EMBL" id="ANP39780.1"/>
    </source>
</evidence>
<keyword evidence="1" id="KW-0472">Membrane</keyword>
<keyword evidence="1" id="KW-0812">Transmembrane</keyword>
<dbReference type="OrthoDB" id="8115457at2"/>
<dbReference type="AlphaFoldDB" id="A0A1B0ZZM4"/>
<protein>
    <submittedName>
        <fullName evidence="2">Uncharacterized protein</fullName>
    </submittedName>
</protein>
<dbReference type="STRING" id="1265309.K529_003280"/>
<reference evidence="2 3" key="1">
    <citation type="journal article" date="2016" name="ISME J.">
        <title>Global occurrence and heterogeneity of the Roseobacter-clade species Ruegeria mobilis.</title>
        <authorList>
            <person name="Sonnenschein E."/>
            <person name="Gram L."/>
        </authorList>
    </citation>
    <scope>NUCLEOTIDE SEQUENCE [LARGE SCALE GENOMIC DNA]</scope>
    <source>
        <strain evidence="2 3">F1926</strain>
    </source>
</reference>
<dbReference type="GeneID" id="28248822"/>
<sequence>MPEPIKLYIRSALWGLVLAAIFVGILLWFNIANLGALVFGSDAGVVAVLALWISNAVVFGGVQFGFKIMAMAEREDPPRGGTWVGPELQAVPVPAKAAQAGRPTKR</sequence>
<dbReference type="RefSeq" id="WP_005649473.1">
    <property type="nucleotide sequence ID" value="NZ_CP015230.1"/>
</dbReference>
<dbReference type="KEGG" id="rmb:K529_003280"/>
<evidence type="ECO:0000313" key="3">
    <source>
        <dbReference type="Proteomes" id="UP000013243"/>
    </source>
</evidence>
<feature type="transmembrane region" description="Helical" evidence="1">
    <location>
        <begin position="12"/>
        <end position="31"/>
    </location>
</feature>
<accession>A0A1B0ZZM4</accession>
<organism evidence="2 3">
    <name type="scientific">Tritonibacter mobilis F1926</name>
    <dbReference type="NCBI Taxonomy" id="1265309"/>
    <lineage>
        <taxon>Bacteria</taxon>
        <taxon>Pseudomonadati</taxon>
        <taxon>Pseudomonadota</taxon>
        <taxon>Alphaproteobacteria</taxon>
        <taxon>Rhodobacterales</taxon>
        <taxon>Paracoccaceae</taxon>
        <taxon>Tritonibacter</taxon>
    </lineage>
</organism>
<feature type="transmembrane region" description="Helical" evidence="1">
    <location>
        <begin position="43"/>
        <end position="66"/>
    </location>
</feature>
<name>A0A1B0ZZM4_9RHOB</name>
<proteinExistence type="predicted"/>